<organism evidence="5">
    <name type="scientific">Dunaliella tertiolecta</name>
    <name type="common">Green alga</name>
    <dbReference type="NCBI Taxonomy" id="3047"/>
    <lineage>
        <taxon>Eukaryota</taxon>
        <taxon>Viridiplantae</taxon>
        <taxon>Chlorophyta</taxon>
        <taxon>core chlorophytes</taxon>
        <taxon>Chlorophyceae</taxon>
        <taxon>CS clade</taxon>
        <taxon>Chlamydomonadales</taxon>
        <taxon>Dunaliellaceae</taxon>
        <taxon>Dunaliella</taxon>
    </lineage>
</organism>
<keyword evidence="1" id="KW-0479">Metal-binding</keyword>
<evidence type="ECO:0000256" key="3">
    <source>
        <dbReference type="SAM" id="MobiDB-lite"/>
    </source>
</evidence>
<evidence type="ECO:0000259" key="4">
    <source>
        <dbReference type="Pfam" id="PF06155"/>
    </source>
</evidence>
<evidence type="ECO:0000256" key="1">
    <source>
        <dbReference type="ARBA" id="ARBA00022723"/>
    </source>
</evidence>
<name>A0A7S3R3K3_DUNTE</name>
<dbReference type="EMBL" id="HBIP01026763">
    <property type="protein sequence ID" value="CAE0501087.1"/>
    <property type="molecule type" value="Transcribed_RNA"/>
</dbReference>
<proteinExistence type="predicted"/>
<dbReference type="GO" id="GO:0046872">
    <property type="term" value="F:metal ion binding"/>
    <property type="evidence" value="ECO:0007669"/>
    <property type="project" value="UniProtKB-KW"/>
</dbReference>
<accession>A0A7S3R3K3</accession>
<dbReference type="Pfam" id="PF06155">
    <property type="entry name" value="GBBH-like_N"/>
    <property type="match status" value="1"/>
</dbReference>
<keyword evidence="2" id="KW-0408">Iron</keyword>
<gene>
    <name evidence="5" type="ORF">DTER00134_LOCUS16160</name>
</gene>
<dbReference type="Gene3D" id="3.30.2020.30">
    <property type="match status" value="1"/>
</dbReference>
<dbReference type="InterPro" id="IPR010376">
    <property type="entry name" value="GBBH-like_N"/>
</dbReference>
<feature type="region of interest" description="Disordered" evidence="3">
    <location>
        <begin position="172"/>
        <end position="191"/>
    </location>
</feature>
<dbReference type="AlphaFoldDB" id="A0A7S3R3K3"/>
<protein>
    <recommendedName>
        <fullName evidence="4">Gamma-butyrobetaine hydroxylase-like N-terminal domain-containing protein</fullName>
    </recommendedName>
</protein>
<feature type="domain" description="Gamma-butyrobetaine hydroxylase-like N-terminal" evidence="4">
    <location>
        <begin position="71"/>
        <end position="150"/>
    </location>
</feature>
<dbReference type="PANTHER" id="PTHR35303">
    <property type="entry name" value="OS02G0197800 PROTEIN"/>
    <property type="match status" value="1"/>
</dbReference>
<evidence type="ECO:0000313" key="5">
    <source>
        <dbReference type="EMBL" id="CAE0501087.1"/>
    </source>
</evidence>
<sequence length="191" mass="21411">MRLLLDKLLHRPSILVPLFPPVIQTGFSARYIHRTPLAFAGPTDCAAQEQVSDAPPPSAATQLHPTPLEVKLRKAEKRLDLKYSDGRQFSLPAELLRVSSPSADNQRPGRVVAGRRHVGIMGIQPVGRYAIRIQFDDLHHTGLYTWELLYDLGCCKLSRARKYIQQLRDQGLSREPIRSRSTDRRGGAGGR</sequence>
<evidence type="ECO:0000256" key="2">
    <source>
        <dbReference type="ARBA" id="ARBA00023004"/>
    </source>
</evidence>
<dbReference type="InterPro" id="IPR038492">
    <property type="entry name" value="GBBH-like_N_sf"/>
</dbReference>
<reference evidence="5" key="1">
    <citation type="submission" date="2021-01" db="EMBL/GenBank/DDBJ databases">
        <authorList>
            <person name="Corre E."/>
            <person name="Pelletier E."/>
            <person name="Niang G."/>
            <person name="Scheremetjew M."/>
            <person name="Finn R."/>
            <person name="Kale V."/>
            <person name="Holt S."/>
            <person name="Cochrane G."/>
            <person name="Meng A."/>
            <person name="Brown T."/>
            <person name="Cohen L."/>
        </authorList>
    </citation>
    <scope>NUCLEOTIDE SEQUENCE</scope>
    <source>
        <strain evidence="5">CCMP1320</strain>
    </source>
</reference>
<dbReference type="PANTHER" id="PTHR35303:SF5">
    <property type="entry name" value="OS02G0197800 PROTEIN"/>
    <property type="match status" value="1"/>
</dbReference>